<feature type="binding site" evidence="1">
    <location>
        <position position="245"/>
    </location>
    <ligand>
        <name>Zn(2+)</name>
        <dbReference type="ChEBI" id="CHEBI:29105"/>
    </ligand>
</feature>
<gene>
    <name evidence="6" type="ORF">H0A36_19240</name>
</gene>
<dbReference type="CDD" id="cd12797">
    <property type="entry name" value="M23_peptidase"/>
    <property type="match status" value="1"/>
</dbReference>
<dbReference type="InterPro" id="IPR016047">
    <property type="entry name" value="M23ase_b-sheet_dom"/>
</dbReference>
<dbReference type="RefSeq" id="WP_180570173.1">
    <property type="nucleotide sequence ID" value="NZ_JACCKB010000036.1"/>
</dbReference>
<evidence type="ECO:0000256" key="1">
    <source>
        <dbReference type="PIRSR" id="PIRSR600841-2"/>
    </source>
</evidence>
<protein>
    <submittedName>
        <fullName evidence="6">M23 family metallopeptidase</fullName>
    </submittedName>
</protein>
<feature type="domain" description="M23ase beta-sheet core" evidence="5">
    <location>
        <begin position="271"/>
        <end position="353"/>
    </location>
</feature>
<accession>A0A853IKG2</accession>
<dbReference type="GO" id="GO:0046872">
    <property type="term" value="F:metal ion binding"/>
    <property type="evidence" value="ECO:0007669"/>
    <property type="project" value="UniProtKB-KW"/>
</dbReference>
<keyword evidence="1" id="KW-0479">Metal-binding</keyword>
<feature type="region of interest" description="Disordered" evidence="3">
    <location>
        <begin position="407"/>
        <end position="435"/>
    </location>
</feature>
<evidence type="ECO:0000313" key="7">
    <source>
        <dbReference type="Proteomes" id="UP000569732"/>
    </source>
</evidence>
<keyword evidence="1" id="KW-0862">Zinc</keyword>
<comment type="caution">
    <text evidence="6">The sequence shown here is derived from an EMBL/GenBank/DDBJ whole genome shotgun (WGS) entry which is preliminary data.</text>
</comment>
<dbReference type="InterPro" id="IPR000841">
    <property type="entry name" value="Pept_M23A_Blytic"/>
</dbReference>
<name>A0A853IKG2_9GAMM</name>
<feature type="signal peptide" evidence="4">
    <location>
        <begin position="1"/>
        <end position="31"/>
    </location>
</feature>
<keyword evidence="2" id="KW-1015">Disulfide bond</keyword>
<dbReference type="PANTHER" id="PTHR21666:SF270">
    <property type="entry name" value="MUREIN HYDROLASE ACTIVATOR ENVC"/>
    <property type="match status" value="1"/>
</dbReference>
<dbReference type="PANTHER" id="PTHR21666">
    <property type="entry name" value="PEPTIDASE-RELATED"/>
    <property type="match status" value="1"/>
</dbReference>
<evidence type="ECO:0000256" key="3">
    <source>
        <dbReference type="SAM" id="MobiDB-lite"/>
    </source>
</evidence>
<evidence type="ECO:0000256" key="4">
    <source>
        <dbReference type="SAM" id="SignalP"/>
    </source>
</evidence>
<feature type="disulfide bond" evidence="2">
    <location>
        <begin position="289"/>
        <end position="336"/>
    </location>
</feature>
<dbReference type="GO" id="GO:0006508">
    <property type="term" value="P:proteolysis"/>
    <property type="evidence" value="ECO:0007669"/>
    <property type="project" value="InterPro"/>
</dbReference>
<reference evidence="6 7" key="1">
    <citation type="submission" date="2020-07" db="EMBL/GenBank/DDBJ databases">
        <title>Endozoicomonas sp. nov., isolated from sediment.</title>
        <authorList>
            <person name="Gu T."/>
        </authorList>
    </citation>
    <scope>NUCLEOTIDE SEQUENCE [LARGE SCALE GENOMIC DNA]</scope>
    <source>
        <strain evidence="6 7">SM1973</strain>
    </source>
</reference>
<dbReference type="EMBL" id="JACCKB010000036">
    <property type="protein sequence ID" value="NYZ68156.1"/>
    <property type="molecule type" value="Genomic_DNA"/>
</dbReference>
<dbReference type="InterPro" id="IPR050570">
    <property type="entry name" value="Cell_wall_metabolism_enzyme"/>
</dbReference>
<dbReference type="AlphaFoldDB" id="A0A853IKG2"/>
<evidence type="ECO:0000256" key="2">
    <source>
        <dbReference type="PIRSR" id="PIRSR600841-3"/>
    </source>
</evidence>
<dbReference type="GO" id="GO:0004222">
    <property type="term" value="F:metalloendopeptidase activity"/>
    <property type="evidence" value="ECO:0007669"/>
    <property type="project" value="InterPro"/>
</dbReference>
<sequence length="541" mass="59307">MRNQSKMAFKQFTVSSLLVFSLASVTINSHAESSLSAFQFNEDHLIYTTDEMLSFDVTTYLQQNAPHLTEYAEVISHWSGYSSISPRLLIALIEYNTGLISHPERLAKTQNKPMGALSKQTGFAEQVKDVAIRLATGYYQNLAKQLTAGSKQSANKGDNLNALVKLLSTTPIVTTTIGNGTITPSTLDQFLEVYLRLFPDNNQDNKRPSIDNKTPLTTQLASVPPANYFQLPFPIGEYWWMSGSHSNGTSTNYPQTSVNFHQDDSLTTTLTNNPVVAAAPGKVIQHSDCTIEVIHANGWSTVYTNINNIQVATGDQVKRNQQLAEYGNNPDQTSLCQLDQNTPAHQQFSMKQSGRYIHLNNVQLSGYTININPNKKSYDSNCSQFWLIRDETKHCAGRIYNHGIDQYDNSLPTNSQQPTTEPTNPLPGAGKLPVTDPQTANFLTPSLFPGLPGLPDIIPMSKLACQIARAVCNAIPGGVISSGSQVNYITQPLPISAQNEQNPHAQGAMPNMQDICPIIETVCGIVDTLPGMTLEAASNRQ</sequence>
<evidence type="ECO:0000313" key="6">
    <source>
        <dbReference type="EMBL" id="NYZ68156.1"/>
    </source>
</evidence>
<dbReference type="SUPFAM" id="SSF51261">
    <property type="entry name" value="Duplicated hybrid motif"/>
    <property type="match status" value="1"/>
</dbReference>
<keyword evidence="4" id="KW-0732">Signal</keyword>
<keyword evidence="7" id="KW-1185">Reference proteome</keyword>
<feature type="compositionally biased region" description="Polar residues" evidence="3">
    <location>
        <begin position="407"/>
        <end position="423"/>
    </location>
</feature>
<feature type="chain" id="PRO_5032676546" evidence="4">
    <location>
        <begin position="32"/>
        <end position="541"/>
    </location>
</feature>
<dbReference type="Pfam" id="PF01551">
    <property type="entry name" value="Peptidase_M23"/>
    <property type="match status" value="1"/>
</dbReference>
<feature type="disulfide bond" evidence="2">
    <location>
        <begin position="382"/>
        <end position="395"/>
    </location>
</feature>
<dbReference type="PRINTS" id="PR00933">
    <property type="entry name" value="BLYTICPTASE"/>
</dbReference>
<dbReference type="InterPro" id="IPR011055">
    <property type="entry name" value="Dup_hybrid_motif"/>
</dbReference>
<comment type="cofactor">
    <cofactor evidence="1">
        <name>Zn(2+)</name>
        <dbReference type="ChEBI" id="CHEBI:29105"/>
    </cofactor>
    <text evidence="1">Binds 1 zinc ion per subunit.</text>
</comment>
<evidence type="ECO:0000259" key="5">
    <source>
        <dbReference type="Pfam" id="PF01551"/>
    </source>
</evidence>
<organism evidence="6 7">
    <name type="scientific">Spartinivicinus marinus</name>
    <dbReference type="NCBI Taxonomy" id="2994442"/>
    <lineage>
        <taxon>Bacteria</taxon>
        <taxon>Pseudomonadati</taxon>
        <taxon>Pseudomonadota</taxon>
        <taxon>Gammaproteobacteria</taxon>
        <taxon>Oceanospirillales</taxon>
        <taxon>Zooshikellaceae</taxon>
        <taxon>Spartinivicinus</taxon>
    </lineage>
</organism>
<dbReference type="Proteomes" id="UP000569732">
    <property type="component" value="Unassembled WGS sequence"/>
</dbReference>
<proteinExistence type="predicted"/>
<dbReference type="Gene3D" id="2.70.70.10">
    <property type="entry name" value="Glucose Permease (Domain IIA)"/>
    <property type="match status" value="1"/>
</dbReference>